<gene>
    <name evidence="6" type="ORF">H3L94_08865</name>
</gene>
<keyword evidence="1" id="KW-0805">Transcription regulation</keyword>
<evidence type="ECO:0000313" key="6">
    <source>
        <dbReference type="EMBL" id="QMT39958.1"/>
    </source>
</evidence>
<evidence type="ECO:0000256" key="2">
    <source>
        <dbReference type="ARBA" id="ARBA00023125"/>
    </source>
</evidence>
<keyword evidence="3" id="KW-0804">Transcription</keyword>
<evidence type="ECO:0000313" key="7">
    <source>
        <dbReference type="Proteomes" id="UP000514752"/>
    </source>
</evidence>
<evidence type="ECO:0000256" key="1">
    <source>
        <dbReference type="ARBA" id="ARBA00023015"/>
    </source>
</evidence>
<dbReference type="Pfam" id="PF00717">
    <property type="entry name" value="Peptidase_S24"/>
    <property type="match status" value="1"/>
</dbReference>
<dbReference type="InterPro" id="IPR036286">
    <property type="entry name" value="LexA/Signal_pep-like_sf"/>
</dbReference>
<feature type="compositionally biased region" description="Basic and acidic residues" evidence="4">
    <location>
        <begin position="88"/>
        <end position="101"/>
    </location>
</feature>
<feature type="region of interest" description="Disordered" evidence="4">
    <location>
        <begin position="82"/>
        <end position="101"/>
    </location>
</feature>
<dbReference type="KEGG" id="nsg:H3L94_08865"/>
<evidence type="ECO:0000256" key="3">
    <source>
        <dbReference type="ARBA" id="ARBA00023163"/>
    </source>
</evidence>
<protein>
    <submittedName>
        <fullName evidence="6">Helix-turn-helix transcriptional regulator</fullName>
    </submittedName>
</protein>
<accession>A0A7D7NB08</accession>
<dbReference type="AlphaFoldDB" id="A0A7D7NB08"/>
<evidence type="ECO:0000259" key="5">
    <source>
        <dbReference type="Pfam" id="PF00717"/>
    </source>
</evidence>
<dbReference type="PANTHER" id="PTHR40661">
    <property type="match status" value="1"/>
</dbReference>
<sequence length="274" mass="31588">MNHPIERSVSEIRDIVKRAEEQSVLLKIPGTAAGIDYRAKKEEWLFREVPTQGGKSGVKRVYTLPSYIIDELRENGLLHLLDPSGLPEKTEPAEAGTERREPLAADSDNVPYVMRPHVKTYDAWAERQDKERIVPVRYHVNVFGSAGNGYELFSDVETEAMWFRASFFDYLGVSPDKCFCTRVKGDSMHPTLLDRGTVLWQMANRYTSEGIYLFRQVNELRIKRLQMVNRHTVQIVSDSSDKDIYPTTLLDLSELQDHEFEIYGRYLWDCGIAH</sequence>
<organism evidence="6 7">
    <name type="scientific">Neisseria shayeganii</name>
    <dbReference type="NCBI Taxonomy" id="607712"/>
    <lineage>
        <taxon>Bacteria</taxon>
        <taxon>Pseudomonadati</taxon>
        <taxon>Pseudomonadota</taxon>
        <taxon>Betaproteobacteria</taxon>
        <taxon>Neisseriales</taxon>
        <taxon>Neisseriaceae</taxon>
        <taxon>Neisseria</taxon>
    </lineage>
</organism>
<proteinExistence type="predicted"/>
<evidence type="ECO:0000256" key="4">
    <source>
        <dbReference type="SAM" id="MobiDB-lite"/>
    </source>
</evidence>
<dbReference type="SUPFAM" id="SSF51306">
    <property type="entry name" value="LexA/Signal peptidase"/>
    <property type="match status" value="1"/>
</dbReference>
<keyword evidence="2" id="KW-0238">DNA-binding</keyword>
<dbReference type="GO" id="GO:0003677">
    <property type="term" value="F:DNA binding"/>
    <property type="evidence" value="ECO:0007669"/>
    <property type="project" value="UniProtKB-KW"/>
</dbReference>
<dbReference type="CDD" id="cd06529">
    <property type="entry name" value="S24_LexA-like"/>
    <property type="match status" value="1"/>
</dbReference>
<dbReference type="Gene3D" id="2.10.109.10">
    <property type="entry name" value="Umud Fragment, subunit A"/>
    <property type="match status" value="1"/>
</dbReference>
<reference evidence="6 7" key="1">
    <citation type="submission" date="2020-07" db="EMBL/GenBank/DDBJ databases">
        <title>Genomic diversity of species in the Neisseriaceae family.</title>
        <authorList>
            <person name="Vincent A.T."/>
            <person name="Bernet E."/>
            <person name="Veyrier F.J."/>
        </authorList>
    </citation>
    <scope>NUCLEOTIDE SEQUENCE [LARGE SCALE GENOMIC DNA]</scope>
    <source>
        <strain evidence="6 7">DSM 22244</strain>
    </source>
</reference>
<dbReference type="Proteomes" id="UP000514752">
    <property type="component" value="Chromosome"/>
</dbReference>
<dbReference type="InterPro" id="IPR039418">
    <property type="entry name" value="LexA-like"/>
</dbReference>
<name>A0A7D7NB08_9NEIS</name>
<dbReference type="InterPro" id="IPR015927">
    <property type="entry name" value="Peptidase_S24_S26A/B/C"/>
</dbReference>
<dbReference type="EMBL" id="CP059567">
    <property type="protein sequence ID" value="QMT39958.1"/>
    <property type="molecule type" value="Genomic_DNA"/>
</dbReference>
<feature type="domain" description="Peptidase S24/S26A/S26B/S26C" evidence="5">
    <location>
        <begin position="145"/>
        <end position="265"/>
    </location>
</feature>
<dbReference type="PANTHER" id="PTHR40661:SF3">
    <property type="entry name" value="FELS-1 PROPHAGE TRANSCRIPTIONAL REGULATOR"/>
    <property type="match status" value="1"/>
</dbReference>